<gene>
    <name evidence="3" type="ORF">ACFO6Q_14425</name>
</gene>
<evidence type="ECO:0000313" key="4">
    <source>
        <dbReference type="Proteomes" id="UP001595886"/>
    </source>
</evidence>
<evidence type="ECO:0000256" key="2">
    <source>
        <dbReference type="SAM" id="SignalP"/>
    </source>
</evidence>
<feature type="signal peptide" evidence="2">
    <location>
        <begin position="1"/>
        <end position="18"/>
    </location>
</feature>
<dbReference type="PROSITE" id="PS51257">
    <property type="entry name" value="PROKAR_LIPOPROTEIN"/>
    <property type="match status" value="1"/>
</dbReference>
<organism evidence="3 4">
    <name type="scientific">Dokdonella ginsengisoli</name>
    <dbReference type="NCBI Taxonomy" id="363846"/>
    <lineage>
        <taxon>Bacteria</taxon>
        <taxon>Pseudomonadati</taxon>
        <taxon>Pseudomonadota</taxon>
        <taxon>Gammaproteobacteria</taxon>
        <taxon>Lysobacterales</taxon>
        <taxon>Rhodanobacteraceae</taxon>
        <taxon>Dokdonella</taxon>
    </lineage>
</organism>
<dbReference type="Proteomes" id="UP001595886">
    <property type="component" value="Unassembled WGS sequence"/>
</dbReference>
<keyword evidence="4" id="KW-1185">Reference proteome</keyword>
<dbReference type="RefSeq" id="WP_380021803.1">
    <property type="nucleotide sequence ID" value="NZ_JBHSHD010000010.1"/>
</dbReference>
<dbReference type="EMBL" id="JBHSHD010000010">
    <property type="protein sequence ID" value="MFC4821526.1"/>
    <property type="molecule type" value="Genomic_DNA"/>
</dbReference>
<sequence length="200" mass="21700">MRKLFAGVATFTALALLAACVTINVYFPEAAADKAAEQFVDKVLDTPAQGTPPANEPQQPPPGKSPGAMLLDFLVPSAYAQQQANINVQTPQIQAIQARMQQRFGSVLSKYFDSGAIGFTRDGLVAVRDAAAVPLPERPALNTAVADENRDRQAVYREIAVANGQPGWEPQIRASFAKQWVQQARPGWYYQDAGGAWKQK</sequence>
<protein>
    <submittedName>
        <fullName evidence="3">DUF1318 domain-containing protein</fullName>
    </submittedName>
</protein>
<feature type="region of interest" description="Disordered" evidence="1">
    <location>
        <begin position="45"/>
        <end position="67"/>
    </location>
</feature>
<feature type="chain" id="PRO_5045062820" evidence="2">
    <location>
        <begin position="19"/>
        <end position="200"/>
    </location>
</feature>
<comment type="caution">
    <text evidence="3">The sequence shown here is derived from an EMBL/GenBank/DDBJ whole genome shotgun (WGS) entry which is preliminary data.</text>
</comment>
<evidence type="ECO:0000256" key="1">
    <source>
        <dbReference type="SAM" id="MobiDB-lite"/>
    </source>
</evidence>
<feature type="compositionally biased region" description="Pro residues" evidence="1">
    <location>
        <begin position="54"/>
        <end position="64"/>
    </location>
</feature>
<accession>A0ABV9QXL3</accession>
<proteinExistence type="predicted"/>
<keyword evidence="2" id="KW-0732">Signal</keyword>
<name>A0ABV9QXL3_9GAMM</name>
<reference evidence="4" key="1">
    <citation type="journal article" date="2019" name="Int. J. Syst. Evol. Microbiol.">
        <title>The Global Catalogue of Microorganisms (GCM) 10K type strain sequencing project: providing services to taxonomists for standard genome sequencing and annotation.</title>
        <authorList>
            <consortium name="The Broad Institute Genomics Platform"/>
            <consortium name="The Broad Institute Genome Sequencing Center for Infectious Disease"/>
            <person name="Wu L."/>
            <person name="Ma J."/>
        </authorList>
    </citation>
    <scope>NUCLEOTIDE SEQUENCE [LARGE SCALE GENOMIC DNA]</scope>
    <source>
        <strain evidence="4">CCUG 30340</strain>
    </source>
</reference>
<dbReference type="Pfam" id="PF07027">
    <property type="entry name" value="DUF1318"/>
    <property type="match status" value="1"/>
</dbReference>
<dbReference type="InterPro" id="IPR008309">
    <property type="entry name" value="YdbL"/>
</dbReference>
<evidence type="ECO:0000313" key="3">
    <source>
        <dbReference type="EMBL" id="MFC4821526.1"/>
    </source>
</evidence>